<dbReference type="Proteomes" id="UP000671908">
    <property type="component" value="Chromosome"/>
</dbReference>
<accession>A0A975F4G8</accession>
<dbReference type="InterPro" id="IPR025427">
    <property type="entry name" value="DUF4160"/>
</dbReference>
<proteinExistence type="predicted"/>
<evidence type="ECO:0000313" key="1">
    <source>
        <dbReference type="EMBL" id="QTQ14291.1"/>
    </source>
</evidence>
<gene>
    <name evidence="1" type="ORF">HRQ91_07405</name>
</gene>
<protein>
    <submittedName>
        <fullName evidence="1">DUF4160 domain-containing protein</fullName>
    </submittedName>
</protein>
<reference evidence="1 2" key="1">
    <citation type="journal article" date="2021" name="Microbiol. Resour. Announc.">
        <title>Complete Genome Sequences of Three Human Oral Treponema parvum Isolates.</title>
        <authorList>
            <person name="Zeng H."/>
            <person name="Watt R.M."/>
        </authorList>
    </citation>
    <scope>NUCLEOTIDE SEQUENCE [LARGE SCALE GENOMIC DNA]</scope>
    <source>
        <strain evidence="1 2">ATCC 700770</strain>
    </source>
</reference>
<organism evidence="1 2">
    <name type="scientific">Treponema parvum</name>
    <dbReference type="NCBI Taxonomy" id="138851"/>
    <lineage>
        <taxon>Bacteria</taxon>
        <taxon>Pseudomonadati</taxon>
        <taxon>Spirochaetota</taxon>
        <taxon>Spirochaetia</taxon>
        <taxon>Spirochaetales</taxon>
        <taxon>Treponemataceae</taxon>
        <taxon>Treponema</taxon>
    </lineage>
</organism>
<name>A0A975F4G8_9SPIR</name>
<dbReference type="Pfam" id="PF13711">
    <property type="entry name" value="DUF4160"/>
    <property type="match status" value="1"/>
</dbReference>
<keyword evidence="2" id="KW-1185">Reference proteome</keyword>
<dbReference type="RefSeq" id="WP_210118961.1">
    <property type="nucleotide sequence ID" value="NZ_CP054142.1"/>
</dbReference>
<dbReference type="AlphaFoldDB" id="A0A975F4G8"/>
<dbReference type="EMBL" id="CP054142">
    <property type="protein sequence ID" value="QTQ14291.1"/>
    <property type="molecule type" value="Genomic_DNA"/>
</dbReference>
<evidence type="ECO:0000313" key="2">
    <source>
        <dbReference type="Proteomes" id="UP000671908"/>
    </source>
</evidence>
<dbReference type="KEGG" id="tpav:HRQ91_07405"/>
<sequence>MPIYLRTAGYKIYFWSNERGEAIHFHVTKGDPSKNDTKIWVLSNGSFKLAHNKGKVPAKDLSRIFSAMQSYYFDFINFWKTYHSAEVQFYN</sequence>